<organism evidence="10 11">
    <name type="scientific">Aerococcus urinae</name>
    <dbReference type="NCBI Taxonomy" id="1376"/>
    <lineage>
        <taxon>Bacteria</taxon>
        <taxon>Bacillati</taxon>
        <taxon>Bacillota</taxon>
        <taxon>Bacilli</taxon>
        <taxon>Lactobacillales</taxon>
        <taxon>Aerococcaceae</taxon>
        <taxon>Aerococcus</taxon>
    </lineage>
</organism>
<evidence type="ECO:0000313" key="9">
    <source>
        <dbReference type="EMBL" id="MCY3052636.1"/>
    </source>
</evidence>
<accession>A0A0X8FE87</accession>
<dbReference type="GeneID" id="35767983"/>
<dbReference type="EMBL" id="CP065662">
    <property type="protein sequence ID" value="QPS00944.1"/>
    <property type="molecule type" value="Genomic_DNA"/>
</dbReference>
<evidence type="ECO:0000256" key="2">
    <source>
        <dbReference type="ARBA" id="ARBA00010735"/>
    </source>
</evidence>
<proteinExistence type="inferred from homology"/>
<feature type="transmembrane region" description="Helical" evidence="8">
    <location>
        <begin position="12"/>
        <end position="31"/>
    </location>
</feature>
<keyword evidence="12" id="KW-1185">Reference proteome</keyword>
<dbReference type="Proteomes" id="UP001069145">
    <property type="component" value="Unassembled WGS sequence"/>
</dbReference>
<comment type="similarity">
    <text evidence="2">Belongs to the AzlC family.</text>
</comment>
<dbReference type="PANTHER" id="PTHR34979:SF1">
    <property type="entry name" value="INNER MEMBRANE PROTEIN YGAZ"/>
    <property type="match status" value="1"/>
</dbReference>
<evidence type="ECO:0000313" key="11">
    <source>
        <dbReference type="Proteomes" id="UP000594771"/>
    </source>
</evidence>
<dbReference type="GO" id="GO:1903785">
    <property type="term" value="P:L-valine transmembrane transport"/>
    <property type="evidence" value="ECO:0007669"/>
    <property type="project" value="TreeGrafter"/>
</dbReference>
<reference evidence="10 11" key="1">
    <citation type="submission" date="2020-12" db="EMBL/GenBank/DDBJ databases">
        <title>FDA dAtabase for Regulatory Grade micrObial Sequences (FDA-ARGOS): Supporting development and validation of Infectious Disease Dx tests.</title>
        <authorList>
            <person name="Sproer C."/>
            <person name="Gronow S."/>
            <person name="Severitt S."/>
            <person name="Schroder I."/>
            <person name="Tallon L."/>
            <person name="Sadzewicz L."/>
            <person name="Zhao X."/>
            <person name="Boylan J."/>
            <person name="Ott S."/>
            <person name="Bowen H."/>
            <person name="Vavikolanu K."/>
            <person name="Mehta A."/>
            <person name="Aluvathingal J."/>
            <person name="Nadendla S."/>
            <person name="Lowell S."/>
            <person name="Myers T."/>
            <person name="Yan Y."/>
            <person name="Sichtig H."/>
        </authorList>
    </citation>
    <scope>NUCLEOTIDE SEQUENCE [LARGE SCALE GENOMIC DNA]</scope>
    <source>
        <strain evidence="10 11">FDAARGOS_911</strain>
    </source>
</reference>
<dbReference type="Pfam" id="PF03591">
    <property type="entry name" value="AzlC"/>
    <property type="match status" value="1"/>
</dbReference>
<feature type="transmembrane region" description="Helical" evidence="8">
    <location>
        <begin position="67"/>
        <end position="88"/>
    </location>
</feature>
<sequence length="227" mass="25537">MKEALKFAFPKTIPIMMGYLFLSLSFGLLATSSGIHPLLTLLMSLIIYGGSIQFAGINVLLGAYDPFAAFMLAVMVNARHMFYGITLLESYQSLGWKKYYSIFALSDETFSLTASVNVPDHIDKSWVYFLISLLDQLYWIVGTVLGIFLGNFISFSLRGIEFILTALFISIFVDQWQQSANHRPQIIALATGIICLLIVGPNSFLIPAMLIIIAIFFFVFLREEEER</sequence>
<comment type="subcellular location">
    <subcellularLocation>
        <location evidence="1">Cell membrane</location>
        <topology evidence="1">Multi-pass membrane protein</topology>
    </subcellularLocation>
</comment>
<evidence type="ECO:0000256" key="5">
    <source>
        <dbReference type="ARBA" id="ARBA00022692"/>
    </source>
</evidence>
<keyword evidence="6 8" id="KW-1133">Transmembrane helix</keyword>
<keyword evidence="5 8" id="KW-0812">Transmembrane</keyword>
<keyword evidence="3" id="KW-0813">Transport</keyword>
<evidence type="ECO:0000313" key="10">
    <source>
        <dbReference type="EMBL" id="QPS00944.1"/>
    </source>
</evidence>
<gene>
    <name evidence="10" type="ORF">I6G68_05990</name>
    <name evidence="9" type="ORF">ODY43_01265</name>
</gene>
<dbReference type="Proteomes" id="UP000594771">
    <property type="component" value="Chromosome"/>
</dbReference>
<name>A0A0X8FE87_9LACT</name>
<dbReference type="OrthoDB" id="3181706at2"/>
<evidence type="ECO:0000256" key="4">
    <source>
        <dbReference type="ARBA" id="ARBA00022475"/>
    </source>
</evidence>
<evidence type="ECO:0000256" key="3">
    <source>
        <dbReference type="ARBA" id="ARBA00022448"/>
    </source>
</evidence>
<feature type="transmembrane region" description="Helical" evidence="8">
    <location>
        <begin position="155"/>
        <end position="174"/>
    </location>
</feature>
<dbReference type="KEGG" id="aun:AWM73_04065"/>
<keyword evidence="4" id="KW-1003">Cell membrane</keyword>
<evidence type="ECO:0000256" key="6">
    <source>
        <dbReference type="ARBA" id="ARBA00022989"/>
    </source>
</evidence>
<dbReference type="EMBL" id="JAOTML010000001">
    <property type="protein sequence ID" value="MCY3052636.1"/>
    <property type="molecule type" value="Genomic_DNA"/>
</dbReference>
<evidence type="ECO:0000256" key="7">
    <source>
        <dbReference type="ARBA" id="ARBA00023136"/>
    </source>
</evidence>
<feature type="transmembrane region" description="Helical" evidence="8">
    <location>
        <begin position="126"/>
        <end position="149"/>
    </location>
</feature>
<protein>
    <submittedName>
        <fullName evidence="10">AzlC family ABC transporter permease</fullName>
    </submittedName>
</protein>
<dbReference type="GO" id="GO:0005886">
    <property type="term" value="C:plasma membrane"/>
    <property type="evidence" value="ECO:0007669"/>
    <property type="project" value="UniProtKB-SubCell"/>
</dbReference>
<dbReference type="InterPro" id="IPR011606">
    <property type="entry name" value="Brnchd-chn_aa_trnsp_permease"/>
</dbReference>
<reference evidence="9" key="2">
    <citation type="submission" date="2022-09" db="EMBL/GenBank/DDBJ databases">
        <title>Aerococcus urinae taxonomy study.</title>
        <authorList>
            <person name="Christensen J."/>
            <person name="Senneby E."/>
        </authorList>
    </citation>
    <scope>NUCLEOTIDE SEQUENCE</scope>
    <source>
        <strain evidence="9">NLD-066-U95</strain>
    </source>
</reference>
<feature type="transmembrane region" description="Helical" evidence="8">
    <location>
        <begin position="186"/>
        <end position="219"/>
    </location>
</feature>
<keyword evidence="7 8" id="KW-0472">Membrane</keyword>
<evidence type="ECO:0000256" key="8">
    <source>
        <dbReference type="SAM" id="Phobius"/>
    </source>
</evidence>
<dbReference type="AlphaFoldDB" id="A0A0X8FE87"/>
<dbReference type="RefSeq" id="WP_060778193.1">
    <property type="nucleotide sequence ID" value="NZ_CAJHLF010000002.1"/>
</dbReference>
<evidence type="ECO:0000256" key="1">
    <source>
        <dbReference type="ARBA" id="ARBA00004651"/>
    </source>
</evidence>
<feature type="transmembrane region" description="Helical" evidence="8">
    <location>
        <begin position="38"/>
        <end position="61"/>
    </location>
</feature>
<dbReference type="PANTHER" id="PTHR34979">
    <property type="entry name" value="INNER MEMBRANE PROTEIN YGAZ"/>
    <property type="match status" value="1"/>
</dbReference>
<evidence type="ECO:0000313" key="12">
    <source>
        <dbReference type="Proteomes" id="UP001069145"/>
    </source>
</evidence>